<evidence type="ECO:0000313" key="2">
    <source>
        <dbReference type="EMBL" id="MDQ0466476.1"/>
    </source>
</evidence>
<dbReference type="InterPro" id="IPR051531">
    <property type="entry name" value="N-acetyltransferase"/>
</dbReference>
<comment type="caution">
    <text evidence="2">The sequence shown here is derived from an EMBL/GenBank/DDBJ whole genome shotgun (WGS) entry which is preliminary data.</text>
</comment>
<keyword evidence="3" id="KW-1185">Reference proteome</keyword>
<reference evidence="2 3" key="1">
    <citation type="submission" date="2023-07" db="EMBL/GenBank/DDBJ databases">
        <title>Genomic Encyclopedia of Type Strains, Phase IV (KMG-IV): sequencing the most valuable type-strain genomes for metagenomic binning, comparative biology and taxonomic classification.</title>
        <authorList>
            <person name="Goeker M."/>
        </authorList>
    </citation>
    <scope>NUCLEOTIDE SEQUENCE [LARGE SCALE GENOMIC DNA]</scope>
    <source>
        <strain evidence="2 3">DSM 18695</strain>
    </source>
</reference>
<dbReference type="InterPro" id="IPR016181">
    <property type="entry name" value="Acyl_CoA_acyltransferase"/>
</dbReference>
<evidence type="ECO:0000313" key="3">
    <source>
        <dbReference type="Proteomes" id="UP001228905"/>
    </source>
</evidence>
<dbReference type="PANTHER" id="PTHR43792">
    <property type="entry name" value="GNAT FAMILY, PUTATIVE (AFU_ORTHOLOGUE AFUA_3G00765)-RELATED-RELATED"/>
    <property type="match status" value="1"/>
</dbReference>
<evidence type="ECO:0000259" key="1">
    <source>
        <dbReference type="PROSITE" id="PS51186"/>
    </source>
</evidence>
<dbReference type="Proteomes" id="UP001228905">
    <property type="component" value="Unassembled WGS sequence"/>
</dbReference>
<protein>
    <submittedName>
        <fullName evidence="2">RimJ/RimL family protein N-acetyltransferase</fullName>
    </submittedName>
</protein>
<dbReference type="SUPFAM" id="SSF55729">
    <property type="entry name" value="Acyl-CoA N-acyltransferases (Nat)"/>
    <property type="match status" value="1"/>
</dbReference>
<dbReference type="InterPro" id="IPR000182">
    <property type="entry name" value="GNAT_dom"/>
</dbReference>
<organism evidence="2 3">
    <name type="scientific">Caulobacter ginsengisoli</name>
    <dbReference type="NCBI Taxonomy" id="400775"/>
    <lineage>
        <taxon>Bacteria</taxon>
        <taxon>Pseudomonadati</taxon>
        <taxon>Pseudomonadota</taxon>
        <taxon>Alphaproteobacteria</taxon>
        <taxon>Caulobacterales</taxon>
        <taxon>Caulobacteraceae</taxon>
        <taxon>Caulobacter</taxon>
    </lineage>
</organism>
<dbReference type="Pfam" id="PF13302">
    <property type="entry name" value="Acetyltransf_3"/>
    <property type="match status" value="1"/>
</dbReference>
<gene>
    <name evidence="2" type="ORF">QO010_004271</name>
</gene>
<dbReference type="PROSITE" id="PS51186">
    <property type="entry name" value="GNAT"/>
    <property type="match status" value="1"/>
</dbReference>
<proteinExistence type="predicted"/>
<name>A0ABU0IWT2_9CAUL</name>
<feature type="domain" description="N-acetyltransferase" evidence="1">
    <location>
        <begin position="15"/>
        <end position="176"/>
    </location>
</feature>
<accession>A0ABU0IWT2</accession>
<sequence length="176" mass="19798">MCVIEPSPILETRRLLLRAPDRGDVDRFVELAGDWDVARMLSRMPHPYLPEHAEEFLGACEAFDPAQDQVFAIELEDEGVIGVIGLNPHEAGTELGYWIGRPYWGRGLVSEAVDATLAWAKRAWKRRHIVAGHYTDNPASGRVLCKAGFLYTGRLELRDSLARGEKVPTRMMVWLA</sequence>
<dbReference type="EMBL" id="JAUSVS010000012">
    <property type="protein sequence ID" value="MDQ0466476.1"/>
    <property type="molecule type" value="Genomic_DNA"/>
</dbReference>
<dbReference type="Gene3D" id="3.40.630.30">
    <property type="match status" value="1"/>
</dbReference>
<dbReference type="RefSeq" id="WP_307352580.1">
    <property type="nucleotide sequence ID" value="NZ_JAUSVS010000012.1"/>
</dbReference>